<feature type="domain" description="NAD-dependent epimerase/dehydratase" evidence="1">
    <location>
        <begin position="17"/>
        <end position="73"/>
    </location>
</feature>
<dbReference type="PANTHER" id="PTHR32487:SF12">
    <property type="entry name" value="3-OXO-DELTA(4,5)-STEROID 5-BETA-REDUCTASE"/>
    <property type="match status" value="1"/>
</dbReference>
<dbReference type="Gene3D" id="3.40.50.720">
    <property type="entry name" value="NAD(P)-binding Rossmann-like Domain"/>
    <property type="match status" value="1"/>
</dbReference>
<dbReference type="OrthoDB" id="1731983at2759"/>
<dbReference type="InterPro" id="IPR054549">
    <property type="entry name" value="UVB_sens_RUS_dom"/>
</dbReference>
<evidence type="ECO:0000259" key="1">
    <source>
        <dbReference type="Pfam" id="PF01370"/>
    </source>
</evidence>
<comment type="caution">
    <text evidence="4">The sequence shown here is derived from an EMBL/GenBank/DDBJ whole genome shotgun (WGS) entry which is preliminary data.</text>
</comment>
<dbReference type="Proteomes" id="UP000631114">
    <property type="component" value="Unassembled WGS sequence"/>
</dbReference>
<dbReference type="EMBL" id="JADFTS010000007">
    <property type="protein sequence ID" value="KAF9599137.1"/>
    <property type="molecule type" value="Genomic_DNA"/>
</dbReference>
<evidence type="ECO:0000313" key="5">
    <source>
        <dbReference type="Proteomes" id="UP000631114"/>
    </source>
</evidence>
<dbReference type="GO" id="GO:0016627">
    <property type="term" value="F:oxidoreductase activity, acting on the CH-CH group of donors"/>
    <property type="evidence" value="ECO:0007669"/>
    <property type="project" value="UniProtKB-ARBA"/>
</dbReference>
<reference evidence="4 5" key="1">
    <citation type="submission" date="2020-10" db="EMBL/GenBank/DDBJ databases">
        <title>The Coptis chinensis genome and diversification of protoberbering-type alkaloids.</title>
        <authorList>
            <person name="Wang B."/>
            <person name="Shu S."/>
            <person name="Song C."/>
            <person name="Liu Y."/>
        </authorList>
    </citation>
    <scope>NUCLEOTIDE SEQUENCE [LARGE SCALE GENOMIC DNA]</scope>
    <source>
        <strain evidence="4">HL-2020</strain>
        <tissue evidence="4">Leaf</tissue>
    </source>
</reference>
<evidence type="ECO:0000313" key="4">
    <source>
        <dbReference type="EMBL" id="KAF9599137.1"/>
    </source>
</evidence>
<dbReference type="Pfam" id="PF22917">
    <property type="entry name" value="PRISE"/>
    <property type="match status" value="1"/>
</dbReference>
<accession>A0A835LNM0</accession>
<evidence type="ECO:0000259" key="2">
    <source>
        <dbReference type="Pfam" id="PF04884"/>
    </source>
</evidence>
<dbReference type="AlphaFoldDB" id="A0A835LNM0"/>
<proteinExistence type="predicted"/>
<dbReference type="CDD" id="cd08948">
    <property type="entry name" value="5beta-POR_like_SDR_a"/>
    <property type="match status" value="1"/>
</dbReference>
<organism evidence="4 5">
    <name type="scientific">Coptis chinensis</name>
    <dbReference type="NCBI Taxonomy" id="261450"/>
    <lineage>
        <taxon>Eukaryota</taxon>
        <taxon>Viridiplantae</taxon>
        <taxon>Streptophyta</taxon>
        <taxon>Embryophyta</taxon>
        <taxon>Tracheophyta</taxon>
        <taxon>Spermatophyta</taxon>
        <taxon>Magnoliopsida</taxon>
        <taxon>Ranunculales</taxon>
        <taxon>Ranunculaceae</taxon>
        <taxon>Coptidoideae</taxon>
        <taxon>Coptis</taxon>
    </lineage>
</organism>
<dbReference type="Pfam" id="PF01370">
    <property type="entry name" value="Epimerase"/>
    <property type="match status" value="1"/>
</dbReference>
<keyword evidence="5" id="KW-1185">Reference proteome</keyword>
<dbReference type="SUPFAM" id="SSF51735">
    <property type="entry name" value="NAD(P)-binding Rossmann-fold domains"/>
    <property type="match status" value="1"/>
</dbReference>
<dbReference type="Pfam" id="PF04884">
    <property type="entry name" value="UVB_sens_prot"/>
    <property type="match status" value="1"/>
</dbReference>
<protein>
    <submittedName>
        <fullName evidence="4">Uncharacterized protein</fullName>
    </submittedName>
</protein>
<sequence length="823" mass="91684">MGVEGANTNEAIIPNVALISGVTGLVGKQIAKSLTALGWKVYGVARNPDVLPIQDSDYHFITCDLLDPIQSMKKLSLLGDITHIFWVTWASEFPLDSQECSDQNKAMLSNALDGILPRAKELKHVSLQTGTKHYVSIGGLSNNTNACCYIEETPRTADGHNFYYALEDLLMERLSGKVAWSVHRPGLILGSSRRTIYNVMGCLGVYGTICKHLNLPFVFGGTRECWEEVYVDGSDARLVAEQHIWASTNYDASSKEGRAFNAINGTRFTWKEIWPALAIKFGVDTSDNMFSSSFLFSEFMVDKRDAWEEIVTKEGLCQTKIEDLANWAFLDTLFRCPAKMLANRDKANRHGFTTTYQTVDSILYWIAYMREERLIPRSGILGVNIVSESIQSNLHVDIVCLMKTGLSNIQGDDGDNNEKDNMLQGEKHVVLVEKYSNGTAKRSALKFLLFGSSWYILDGDSPIQSFFEESSVNGSQQASNSSKEELFWLPDNVKEFILPAGFPGSVSDDYLEYMVLQFPTNITAWVCHTLVTSSLLKAVGVGSFSGSTAAASAAAIRWVSKDGLGAIGRLFIGGRFGNLFDDDPKQWRMYADFIGSVGSIFDLSTPLYPAYFLPLAALGNLAKAVARGLKDPSFRVIQSHFAISENLGDVAAKEEVWEVAAQLFGLALGILVLDAPGIQSSYMTLALTWMSMRLLHLWLRYQSLSALKFNTVKALLKLYSRERYILVVSSEDQIDFKILISFKAGATSQSVLRSLWQSYWLHEHWEGSNNNAFDQLKNSLVHLDERFDSFLQLLEKAGWDSQQLKLKVPKSVLTEEIDSAESH</sequence>
<dbReference type="InterPro" id="IPR036291">
    <property type="entry name" value="NAD(P)-bd_dom_sf"/>
</dbReference>
<dbReference type="InterPro" id="IPR055222">
    <property type="entry name" value="PRISE-like_Rossmann-fold"/>
</dbReference>
<evidence type="ECO:0000259" key="3">
    <source>
        <dbReference type="Pfam" id="PF22917"/>
    </source>
</evidence>
<name>A0A835LNM0_9MAGN</name>
<feature type="domain" description="Protein root UVB sensitive/RUS" evidence="2">
    <location>
        <begin position="488"/>
        <end position="712"/>
    </location>
</feature>
<feature type="domain" description="PRISE-like Rossmann-fold" evidence="3">
    <location>
        <begin position="74"/>
        <end position="321"/>
    </location>
</feature>
<gene>
    <name evidence="4" type="ORF">IFM89_035416</name>
</gene>
<dbReference type="PANTHER" id="PTHR32487">
    <property type="entry name" value="3-OXO-DELTA(4,5)-STEROID 5-BETA-REDUCTASE"/>
    <property type="match status" value="1"/>
</dbReference>
<dbReference type="InterPro" id="IPR001509">
    <property type="entry name" value="Epimerase_deHydtase"/>
</dbReference>